<dbReference type="Proteomes" id="UP000427636">
    <property type="component" value="Chromosome"/>
</dbReference>
<proteinExistence type="predicted"/>
<gene>
    <name evidence="3" type="ORF">CJ218_06870</name>
    <name evidence="4" type="ORF">FOC50_02660</name>
</gene>
<keyword evidence="6" id="KW-1185">Reference proteome</keyword>
<reference evidence="4 6" key="2">
    <citation type="submission" date="2019-11" db="EMBL/GenBank/DDBJ databases">
        <title>FDA dAtabase for Regulatory Grade micrObial Sequences (FDA-ARGOS): Supporting development and validation of Infectious Disease Dx tests.</title>
        <authorList>
            <person name="Turner S."/>
            <person name="Byrd R."/>
            <person name="Tallon L."/>
            <person name="Sadzewicz L."/>
            <person name="Vavikolanu K."/>
            <person name="Mehta A."/>
            <person name="Aluvathingal J."/>
            <person name="Nadendla S."/>
            <person name="Myers T."/>
            <person name="Yan Y."/>
            <person name="Sichtig H."/>
        </authorList>
    </citation>
    <scope>NUCLEOTIDE SEQUENCE [LARGE SCALE GENOMIC DNA]</scope>
    <source>
        <strain evidence="4 6">FDAARGOS_742</strain>
    </source>
</reference>
<dbReference type="Proteomes" id="UP000235670">
    <property type="component" value="Unassembled WGS sequence"/>
</dbReference>
<dbReference type="STRING" id="84135.GCA_001052115_00664"/>
<dbReference type="InterPro" id="IPR017896">
    <property type="entry name" value="4Fe4S_Fe-S-bd"/>
</dbReference>
<dbReference type="OrthoDB" id="6571992at2"/>
<accession>A0A2N6SDZ5</accession>
<evidence type="ECO:0000313" key="4">
    <source>
        <dbReference type="EMBL" id="QGS07255.1"/>
    </source>
</evidence>
<organism evidence="3 5">
    <name type="scientific">Gemella sanguinis</name>
    <dbReference type="NCBI Taxonomy" id="84135"/>
    <lineage>
        <taxon>Bacteria</taxon>
        <taxon>Bacillati</taxon>
        <taxon>Bacillota</taxon>
        <taxon>Bacilli</taxon>
        <taxon>Bacillales</taxon>
        <taxon>Gemellaceae</taxon>
        <taxon>Gemella</taxon>
    </lineage>
</organism>
<dbReference type="InterPro" id="IPR047750">
    <property type="entry name" value="YdjY-like"/>
</dbReference>
<dbReference type="RefSeq" id="WP_006364148.1">
    <property type="nucleotide sequence ID" value="NZ_CAUUTG010000016.1"/>
</dbReference>
<keyword evidence="1" id="KW-0732">Signal</keyword>
<feature type="chain" id="PRO_5039224567" description="4Fe-4S ferredoxin-type domain-containing protein" evidence="1">
    <location>
        <begin position="23"/>
        <end position="227"/>
    </location>
</feature>
<evidence type="ECO:0000313" key="6">
    <source>
        <dbReference type="Proteomes" id="UP000427636"/>
    </source>
</evidence>
<feature type="signal peptide" evidence="1">
    <location>
        <begin position="1"/>
        <end position="22"/>
    </location>
</feature>
<dbReference type="AlphaFoldDB" id="A0A2N6SDZ5"/>
<dbReference type="EMBL" id="PNGT01000007">
    <property type="protein sequence ID" value="PMC52117.1"/>
    <property type="molecule type" value="Genomic_DNA"/>
</dbReference>
<dbReference type="EMBL" id="CP046313">
    <property type="protein sequence ID" value="QGS07255.1"/>
    <property type="molecule type" value="Genomic_DNA"/>
</dbReference>
<protein>
    <recommendedName>
        <fullName evidence="2">4Fe-4S ferredoxin-type domain-containing protein</fullName>
    </recommendedName>
</protein>
<sequence length="227" mass="24390">MKSKKILSVLMAAGLAFTLVGCGNSNSNSSSQNSNQPADYVEGVSLDKPMKVDKEAGTVTVLTKVNGKYFEQSTRHNSVEQSGTNGAKSIFTAYAKPEEFYNALIEIGAQPGNNMTPNNGETTHVEGTKIKTEVTWNGAGKKYDINEVVKDSNGKKINFRFGGNLKAAIDKNTGCLSCLDSCPVGVISNETYTYGAIEKRKEVSFTGNSDVLPEDGTYVAVIYSIEK</sequence>
<dbReference type="NCBIfam" id="NF040466">
    <property type="entry name" value="ydjY_domain"/>
    <property type="match status" value="1"/>
</dbReference>
<evidence type="ECO:0000259" key="2">
    <source>
        <dbReference type="PROSITE" id="PS51379"/>
    </source>
</evidence>
<evidence type="ECO:0000313" key="5">
    <source>
        <dbReference type="Proteomes" id="UP000235670"/>
    </source>
</evidence>
<dbReference type="PROSITE" id="PS51379">
    <property type="entry name" value="4FE4S_FER_2"/>
    <property type="match status" value="1"/>
</dbReference>
<dbReference type="PROSITE" id="PS51257">
    <property type="entry name" value="PROKAR_LIPOPROTEIN"/>
    <property type="match status" value="1"/>
</dbReference>
<dbReference type="GeneID" id="84802156"/>
<evidence type="ECO:0000256" key="1">
    <source>
        <dbReference type="SAM" id="SignalP"/>
    </source>
</evidence>
<name>A0A2N6SDZ5_9BACL</name>
<evidence type="ECO:0000313" key="3">
    <source>
        <dbReference type="EMBL" id="PMC52117.1"/>
    </source>
</evidence>
<reference evidence="3 5" key="1">
    <citation type="submission" date="2017-09" db="EMBL/GenBank/DDBJ databases">
        <title>Bacterial strain isolated from the female urinary microbiota.</title>
        <authorList>
            <person name="Thomas-White K."/>
            <person name="Kumar N."/>
            <person name="Forster S."/>
            <person name="Putonti C."/>
            <person name="Lawley T."/>
            <person name="Wolfe A.J."/>
        </authorList>
    </citation>
    <scope>NUCLEOTIDE SEQUENCE [LARGE SCALE GENOMIC DNA]</scope>
    <source>
        <strain evidence="3 5">UMB0186</strain>
    </source>
</reference>
<feature type="domain" description="4Fe-4S ferredoxin-type" evidence="2">
    <location>
        <begin position="163"/>
        <end position="192"/>
    </location>
</feature>